<organism evidence="7 8">
    <name type="scientific">Flaviflexus salsibiostraticola</name>
    <dbReference type="NCBI Taxonomy" id="1282737"/>
    <lineage>
        <taxon>Bacteria</taxon>
        <taxon>Bacillati</taxon>
        <taxon>Actinomycetota</taxon>
        <taxon>Actinomycetes</taxon>
        <taxon>Actinomycetales</taxon>
        <taxon>Actinomycetaceae</taxon>
        <taxon>Flaviflexus</taxon>
    </lineage>
</organism>
<dbReference type="GO" id="GO:0005829">
    <property type="term" value="C:cytosol"/>
    <property type="evidence" value="ECO:0007669"/>
    <property type="project" value="TreeGrafter"/>
</dbReference>
<dbReference type="NCBIfam" id="TIGR00138">
    <property type="entry name" value="rsmG_gidB"/>
    <property type="match status" value="1"/>
</dbReference>
<feature type="binding site" evidence="6">
    <location>
        <begin position="122"/>
        <end position="123"/>
    </location>
    <ligand>
        <name>S-adenosyl-L-methionine</name>
        <dbReference type="ChEBI" id="CHEBI:59789"/>
    </ligand>
</feature>
<gene>
    <name evidence="6 7" type="primary">rsmG</name>
    <name evidence="7" type="ORF">EJO69_08240</name>
</gene>
<dbReference type="Proteomes" id="UP000270021">
    <property type="component" value="Chromosome"/>
</dbReference>
<dbReference type="RefSeq" id="WP_126040916.1">
    <property type="nucleotide sequence ID" value="NZ_CP034438.1"/>
</dbReference>
<accession>A0A3Q8WU13</accession>
<feature type="binding site" evidence="6">
    <location>
        <position position="76"/>
    </location>
    <ligand>
        <name>S-adenosyl-L-methionine</name>
        <dbReference type="ChEBI" id="CHEBI:59789"/>
    </ligand>
</feature>
<comment type="subcellular location">
    <subcellularLocation>
        <location evidence="6">Cytoplasm</location>
    </subcellularLocation>
</comment>
<feature type="binding site" evidence="6">
    <location>
        <position position="137"/>
    </location>
    <ligand>
        <name>S-adenosyl-L-methionine</name>
        <dbReference type="ChEBI" id="CHEBI:59789"/>
    </ligand>
</feature>
<keyword evidence="4 6" id="KW-0808">Transferase</keyword>
<comment type="similarity">
    <text evidence="6">Belongs to the methyltransferase superfamily. RNA methyltransferase RsmG family.</text>
</comment>
<dbReference type="GO" id="GO:0070043">
    <property type="term" value="F:rRNA (guanine-N7-)-methyltransferase activity"/>
    <property type="evidence" value="ECO:0007669"/>
    <property type="project" value="UniProtKB-UniRule"/>
</dbReference>
<dbReference type="Pfam" id="PF02527">
    <property type="entry name" value="GidB"/>
    <property type="match status" value="1"/>
</dbReference>
<dbReference type="InterPro" id="IPR029063">
    <property type="entry name" value="SAM-dependent_MTases_sf"/>
</dbReference>
<evidence type="ECO:0000256" key="6">
    <source>
        <dbReference type="HAMAP-Rule" id="MF_00074"/>
    </source>
</evidence>
<evidence type="ECO:0000313" key="8">
    <source>
        <dbReference type="Proteomes" id="UP000270021"/>
    </source>
</evidence>
<evidence type="ECO:0000256" key="2">
    <source>
        <dbReference type="ARBA" id="ARBA00022552"/>
    </source>
</evidence>
<dbReference type="InterPro" id="IPR003682">
    <property type="entry name" value="rRNA_ssu_MeTfrase_G"/>
</dbReference>
<comment type="function">
    <text evidence="6">Specifically methylates the N7 position of guanine in position 518 of 16S rRNA.</text>
</comment>
<evidence type="ECO:0000313" key="7">
    <source>
        <dbReference type="EMBL" id="AZN30298.1"/>
    </source>
</evidence>
<evidence type="ECO:0000256" key="1">
    <source>
        <dbReference type="ARBA" id="ARBA00022490"/>
    </source>
</evidence>
<dbReference type="PANTHER" id="PTHR31760:SF0">
    <property type="entry name" value="S-ADENOSYL-L-METHIONINE-DEPENDENT METHYLTRANSFERASES SUPERFAMILY PROTEIN"/>
    <property type="match status" value="1"/>
</dbReference>
<dbReference type="Gene3D" id="3.40.50.150">
    <property type="entry name" value="Vaccinia Virus protein VP39"/>
    <property type="match status" value="1"/>
</dbReference>
<evidence type="ECO:0000256" key="5">
    <source>
        <dbReference type="ARBA" id="ARBA00022691"/>
    </source>
</evidence>
<keyword evidence="5 6" id="KW-0949">S-adenosyl-L-methionine</keyword>
<keyword evidence="8" id="KW-1185">Reference proteome</keyword>
<keyword evidence="3 6" id="KW-0489">Methyltransferase</keyword>
<dbReference type="EC" id="2.1.1.-" evidence="6"/>
<evidence type="ECO:0000256" key="3">
    <source>
        <dbReference type="ARBA" id="ARBA00022603"/>
    </source>
</evidence>
<proteinExistence type="inferred from homology"/>
<name>A0A3Q8WU13_9ACTO</name>
<dbReference type="PIRSF" id="PIRSF003078">
    <property type="entry name" value="GidB"/>
    <property type="match status" value="1"/>
</dbReference>
<dbReference type="SUPFAM" id="SSF53335">
    <property type="entry name" value="S-adenosyl-L-methionine-dependent methyltransferases"/>
    <property type="match status" value="1"/>
</dbReference>
<dbReference type="OrthoDB" id="9808773at2"/>
<dbReference type="HAMAP" id="MF_00074">
    <property type="entry name" value="16SrRNA_methyltr_G"/>
    <property type="match status" value="1"/>
</dbReference>
<keyword evidence="1 6" id="KW-0963">Cytoplasm</keyword>
<dbReference type="AlphaFoldDB" id="A0A3Q8WU13"/>
<protein>
    <recommendedName>
        <fullName evidence="6">Ribosomal RNA small subunit methyltransferase G</fullName>
        <ecNumber evidence="6">2.1.1.-</ecNumber>
    </recommendedName>
    <alternativeName>
        <fullName evidence="6">16S rRNA 7-methylguanosine methyltransferase</fullName>
        <shortName evidence="6">16S rRNA m7G methyltransferase</shortName>
    </alternativeName>
</protein>
<reference evidence="7 8" key="1">
    <citation type="submission" date="2018-12" db="EMBL/GenBank/DDBJ databases">
        <title>Complete genome sequence of Flaviflexus salsibiostraticola KCTC 33148.</title>
        <authorList>
            <person name="Bae J.-W."/>
        </authorList>
    </citation>
    <scope>NUCLEOTIDE SEQUENCE [LARGE SCALE GENOMIC DNA]</scope>
    <source>
        <strain evidence="7 8">KCTC 33148</strain>
    </source>
</reference>
<dbReference type="PANTHER" id="PTHR31760">
    <property type="entry name" value="S-ADENOSYL-L-METHIONINE-DEPENDENT METHYLTRANSFERASES SUPERFAMILY PROTEIN"/>
    <property type="match status" value="1"/>
</dbReference>
<keyword evidence="2 6" id="KW-0698">rRNA processing</keyword>
<comment type="caution">
    <text evidence="6">Lacks conserved residue(s) required for the propagation of feature annotation.</text>
</comment>
<evidence type="ECO:0000256" key="4">
    <source>
        <dbReference type="ARBA" id="ARBA00022679"/>
    </source>
</evidence>
<sequence length="208" mass="22885">MRHDDTPSNGPELLGDSWEKLDTYAQMLWDQGEERGLIGPRELPRLWSRHILNSMAINSFIPDRAVTIDVGSGGGLPGIVLAATRPDVHVHLAESMERRVAWLSEVTDALDLSNVTIHRTRIEELHGEFQVQVVTARAVAALKKLIPMAMPVLKSGGHLVALKGERAGIEIDDAQSVFKKNKVAWVDLHVVDVPGTDEATRVVVAEKK</sequence>
<dbReference type="EMBL" id="CP034438">
    <property type="protein sequence ID" value="AZN30298.1"/>
    <property type="molecule type" value="Genomic_DNA"/>
</dbReference>
<dbReference type="KEGG" id="fsl:EJO69_08240"/>
<feature type="binding site" evidence="6">
    <location>
        <position position="71"/>
    </location>
    <ligand>
        <name>S-adenosyl-L-methionine</name>
        <dbReference type="ChEBI" id="CHEBI:59789"/>
    </ligand>
</feature>